<dbReference type="Proteomes" id="UP000186817">
    <property type="component" value="Unassembled WGS sequence"/>
</dbReference>
<protein>
    <submittedName>
        <fullName evidence="2">Pentatricopeptide repeat-containing protein, chloroplastic</fullName>
    </submittedName>
</protein>
<proteinExistence type="predicted"/>
<comment type="caution">
    <text evidence="2">The sequence shown here is derived from an EMBL/GenBank/DDBJ whole genome shotgun (WGS) entry which is preliminary data.</text>
</comment>
<dbReference type="PANTHER" id="PTHR47447">
    <property type="entry name" value="OS03G0856100 PROTEIN"/>
    <property type="match status" value="1"/>
</dbReference>
<dbReference type="OMA" id="QWRESTH"/>
<dbReference type="EMBL" id="LSRX01001959">
    <property type="protein sequence ID" value="OLP76661.1"/>
    <property type="molecule type" value="Genomic_DNA"/>
</dbReference>
<organism evidence="2 3">
    <name type="scientific">Symbiodinium microadriaticum</name>
    <name type="common">Dinoflagellate</name>
    <name type="synonym">Zooxanthella microadriatica</name>
    <dbReference type="NCBI Taxonomy" id="2951"/>
    <lineage>
        <taxon>Eukaryota</taxon>
        <taxon>Sar</taxon>
        <taxon>Alveolata</taxon>
        <taxon>Dinophyceae</taxon>
        <taxon>Suessiales</taxon>
        <taxon>Symbiodiniaceae</taxon>
        <taxon>Symbiodinium</taxon>
    </lineage>
</organism>
<name>A0A1Q9C163_SYMMI</name>
<dbReference type="AlphaFoldDB" id="A0A1Q9C163"/>
<sequence length="527" mass="58428">MADGTGLELAWKQTLMLCSQAITEYGLRQQWRESTHLLAVTNEESVSPDLQLYKKAANACREAGQWEACVHMLRNLGQLRQAGLQADVVIVGTVMASAAKLVSSKDPWDMATLAKWRRGLHILQGAAQDGIQPDPTLIGICISACGKGKTWEPASFLLADMRWKTLQVEDAYAGAQLAALNCDNGWPSALALFRDLRHRPQLALTTAALNAAMLAADLGERPGRALRLLLAVQRLGLVETNVLSVTMGLTCLDEMIEGTSCEPPSRWVAWEMASRIFDDSRKNAVEPNRVTYTSLVGLHDKAGRWEFAQLLVHQSRLARVAFDSAAYRAAMQVTMGQSFAATLAENSPLSPRINQLPGPREDLAMSRSLLRVPLATSLSRTTKAALPRYRLAPRQDDLRHATRRPGSWDAAICDEENIDHDDENLFPDDSASLATRDPWSWVPETGPSYYDEFYGQMSNNKWRAKWWNPAAGLPQQPGRRATIQADIAQLVASGQPKEEVYRAIREAYDVSGSFLDEEEDDRDNSER</sequence>
<reference evidence="2 3" key="1">
    <citation type="submission" date="2016-02" db="EMBL/GenBank/DDBJ databases">
        <title>Genome analysis of coral dinoflagellate symbionts highlights evolutionary adaptations to a symbiotic lifestyle.</title>
        <authorList>
            <person name="Aranda M."/>
            <person name="Li Y."/>
            <person name="Liew Y.J."/>
            <person name="Baumgarten S."/>
            <person name="Simakov O."/>
            <person name="Wilson M."/>
            <person name="Piel J."/>
            <person name="Ashoor H."/>
            <person name="Bougouffa S."/>
            <person name="Bajic V.B."/>
            <person name="Ryu T."/>
            <person name="Ravasi T."/>
            <person name="Bayer T."/>
            <person name="Micklem G."/>
            <person name="Kim H."/>
            <person name="Bhak J."/>
            <person name="Lajeunesse T.C."/>
            <person name="Voolstra C.R."/>
        </authorList>
    </citation>
    <scope>NUCLEOTIDE SEQUENCE [LARGE SCALE GENOMIC DNA]</scope>
    <source>
        <strain evidence="2 3">CCMP2467</strain>
    </source>
</reference>
<accession>A0A1Q9C163</accession>
<gene>
    <name evidence="2" type="ORF">AK812_SmicGene43373</name>
</gene>
<dbReference type="Gene3D" id="1.25.40.10">
    <property type="entry name" value="Tetratricopeptide repeat domain"/>
    <property type="match status" value="2"/>
</dbReference>
<evidence type="ECO:0000313" key="3">
    <source>
        <dbReference type="Proteomes" id="UP000186817"/>
    </source>
</evidence>
<evidence type="ECO:0000313" key="2">
    <source>
        <dbReference type="EMBL" id="OLP76661.1"/>
    </source>
</evidence>
<dbReference type="PANTHER" id="PTHR47447:SF17">
    <property type="entry name" value="OS12G0638900 PROTEIN"/>
    <property type="match status" value="1"/>
</dbReference>
<keyword evidence="3" id="KW-1185">Reference proteome</keyword>
<evidence type="ECO:0000256" key="1">
    <source>
        <dbReference type="ARBA" id="ARBA00022737"/>
    </source>
</evidence>
<dbReference type="OrthoDB" id="418467at2759"/>
<keyword evidence="1" id="KW-0677">Repeat</keyword>
<dbReference type="InterPro" id="IPR011990">
    <property type="entry name" value="TPR-like_helical_dom_sf"/>
</dbReference>